<dbReference type="EMBL" id="AP026866">
    <property type="protein sequence ID" value="BDS08862.1"/>
    <property type="molecule type" value="Genomic_DNA"/>
</dbReference>
<proteinExistence type="inferred from homology"/>
<comment type="similarity">
    <text evidence="1">Belongs to the heat shock protein 90 family.</text>
</comment>
<name>A0AAT9FS89_9BACT</name>
<dbReference type="InterPro" id="IPR036890">
    <property type="entry name" value="HATPase_C_sf"/>
</dbReference>
<reference evidence="6" key="1">
    <citation type="submission" date="2024-07" db="EMBL/GenBank/DDBJ databases">
        <title>Complete genome sequence of Verrucomicrobiaceae bacterium NT6N.</title>
        <authorList>
            <person name="Huang C."/>
            <person name="Takami H."/>
            <person name="Hamasaki K."/>
        </authorList>
    </citation>
    <scope>NUCLEOTIDE SEQUENCE</scope>
    <source>
        <strain evidence="6">NT6N</strain>
    </source>
</reference>
<dbReference type="KEGG" id="osu:NT6N_39020"/>
<evidence type="ECO:0000259" key="5">
    <source>
        <dbReference type="SMART" id="SM00471"/>
    </source>
</evidence>
<dbReference type="GO" id="GO:0140662">
    <property type="term" value="F:ATP-dependent protein folding chaperone"/>
    <property type="evidence" value="ECO:0007669"/>
    <property type="project" value="InterPro"/>
</dbReference>
<evidence type="ECO:0000256" key="3">
    <source>
        <dbReference type="ARBA" id="ARBA00022840"/>
    </source>
</evidence>
<dbReference type="GO" id="GO:0016887">
    <property type="term" value="F:ATP hydrolysis activity"/>
    <property type="evidence" value="ECO:0007669"/>
    <property type="project" value="InterPro"/>
</dbReference>
<dbReference type="PANTHER" id="PTHR11528">
    <property type="entry name" value="HEAT SHOCK PROTEIN 90 FAMILY MEMBER"/>
    <property type="match status" value="1"/>
</dbReference>
<evidence type="ECO:0000313" key="6">
    <source>
        <dbReference type="EMBL" id="BDS08862.1"/>
    </source>
</evidence>
<dbReference type="Gene3D" id="3.30.565.10">
    <property type="entry name" value="Histidine kinase-like ATPase, C-terminal domain"/>
    <property type="match status" value="1"/>
</dbReference>
<accession>A0AAT9FS89</accession>
<dbReference type="Pfam" id="PF24391">
    <property type="entry name" value="HD-CE"/>
    <property type="match status" value="1"/>
</dbReference>
<dbReference type="InterPro" id="IPR001404">
    <property type="entry name" value="Hsp90_fam"/>
</dbReference>
<dbReference type="GO" id="GO:0005524">
    <property type="term" value="F:ATP binding"/>
    <property type="evidence" value="ECO:0007669"/>
    <property type="project" value="UniProtKB-KW"/>
</dbReference>
<keyword evidence="2" id="KW-0547">Nucleotide-binding</keyword>
<feature type="domain" description="HD/PDEase" evidence="5">
    <location>
        <begin position="65"/>
        <end position="268"/>
    </location>
</feature>
<protein>
    <recommendedName>
        <fullName evidence="5">HD/PDEase domain-containing protein</fullName>
    </recommendedName>
</protein>
<keyword evidence="3" id="KW-0067">ATP-binding</keyword>
<dbReference type="SUPFAM" id="SSF55874">
    <property type="entry name" value="ATPase domain of HSP90 chaperone/DNA topoisomerase II/histidine kinase"/>
    <property type="match status" value="1"/>
</dbReference>
<evidence type="ECO:0000256" key="4">
    <source>
        <dbReference type="ARBA" id="ARBA00023186"/>
    </source>
</evidence>
<gene>
    <name evidence="6" type="ORF">NT6N_39020</name>
</gene>
<dbReference type="SMART" id="SM00471">
    <property type="entry name" value="HDc"/>
    <property type="match status" value="1"/>
</dbReference>
<dbReference type="Pfam" id="PF13589">
    <property type="entry name" value="HATPase_c_3"/>
    <property type="match status" value="1"/>
</dbReference>
<dbReference type="GO" id="GO:0051082">
    <property type="term" value="F:unfolded protein binding"/>
    <property type="evidence" value="ECO:0007669"/>
    <property type="project" value="InterPro"/>
</dbReference>
<sequence>MRENDKNDDWHEETQLRLSESSIYLRLKEKCANAPGGSHVMALVDDATYYAYQRTKSILRHMGEYTLHDGEHLFRVLKLMSRLISDEDVQKLTIPELMLLILGAFFHDIGMAPDEKLVISWKKIWDKQPIFEDDLEEKECAAFERFFNSSPDLVERLTTSFEEGDQTAVDSIKAHVISEYIRSTHADRARQIVERDWSGKIVFQDLDLTSELASICFSHNEDPLSILDLEMDFPCDSETFSCLPLVALLLRLADILDFDAKRTPEVLFAHLYVRNPVSVMEWQKHRAIKSWSISQSKISFLARCKHPAIESAIHSFCDLIDVELGACNNVVSKINDYDFSSGRRFNIQLPFRVDRSNITTAKNIQGNPLYSYKETRFSLSKSQVVGLLMGTKLYGNPEVALRELIQNSIDACLLRQALEESWGNPYVPEIRVEYRKEGNDVVLEVEDNGTGMDQDIVDQYYSNLGKSFYKSRDFFELKSKYGATFKPTSRFGIGVLSCFMVSDSVEVDTRRVYGPHESSLPLNLVIEGQESIFWIKEGMRDKPGTSTRLTLRKKQNPWADMSSKEFIDAVANTIPNPRVKIAVKSDKKSRTLDQSSFKKITAKSLKKWGWDDQPNVDFFELDFPNSKNGFVGSAIVAILQKHNMPVRDIHIQTQTVEIDRVDYELEKSMSMSGEQISTHSTSISIDEDGCVESSEGSSVVCSSVSRLSLHGIEVPMSLFPDYWRKQKNQVSLNWPFPMLVVLDVGGEFDLDLNASRTAIIASSRWNDFELTFSNEVLSELRKQMSDVYWGGFMTYL</sequence>
<organism evidence="6">
    <name type="scientific">Oceaniferula spumae</name>
    <dbReference type="NCBI Taxonomy" id="2979115"/>
    <lineage>
        <taxon>Bacteria</taxon>
        <taxon>Pseudomonadati</taxon>
        <taxon>Verrucomicrobiota</taxon>
        <taxon>Verrucomicrobiia</taxon>
        <taxon>Verrucomicrobiales</taxon>
        <taxon>Verrucomicrobiaceae</taxon>
        <taxon>Oceaniferula</taxon>
    </lineage>
</organism>
<dbReference type="InterPro" id="IPR003607">
    <property type="entry name" value="HD/PDEase_dom"/>
</dbReference>
<keyword evidence="4" id="KW-0143">Chaperone</keyword>
<evidence type="ECO:0000256" key="2">
    <source>
        <dbReference type="ARBA" id="ARBA00022741"/>
    </source>
</evidence>
<evidence type="ECO:0000256" key="1">
    <source>
        <dbReference type="ARBA" id="ARBA00008239"/>
    </source>
</evidence>
<dbReference type="SUPFAM" id="SSF109604">
    <property type="entry name" value="HD-domain/PDEase-like"/>
    <property type="match status" value="1"/>
</dbReference>
<dbReference type="AlphaFoldDB" id="A0AAT9FS89"/>
<dbReference type="InterPro" id="IPR056471">
    <property type="entry name" value="HD-CE"/>
</dbReference>
<dbReference type="CDD" id="cd00077">
    <property type="entry name" value="HDc"/>
    <property type="match status" value="1"/>
</dbReference>